<feature type="transmembrane region" description="Helical" evidence="11">
    <location>
        <begin position="125"/>
        <end position="146"/>
    </location>
</feature>
<evidence type="ECO:0000256" key="7">
    <source>
        <dbReference type="ARBA" id="ARBA00022982"/>
    </source>
</evidence>
<dbReference type="GO" id="GO:0016020">
    <property type="term" value="C:membrane"/>
    <property type="evidence" value="ECO:0007669"/>
    <property type="project" value="UniProtKB-SubCell"/>
</dbReference>
<proteinExistence type="evidence at transcript level"/>
<keyword evidence="9" id="KW-0408">Iron</keyword>
<evidence type="ECO:0000256" key="10">
    <source>
        <dbReference type="ARBA" id="ARBA00023136"/>
    </source>
</evidence>
<evidence type="ECO:0000256" key="3">
    <source>
        <dbReference type="ARBA" id="ARBA00022448"/>
    </source>
</evidence>
<evidence type="ECO:0000256" key="6">
    <source>
        <dbReference type="ARBA" id="ARBA00022723"/>
    </source>
</evidence>
<dbReference type="SMART" id="SM00665">
    <property type="entry name" value="B561"/>
    <property type="match status" value="1"/>
</dbReference>
<keyword evidence="10 11" id="KW-0472">Membrane</keyword>
<keyword evidence="8 11" id="KW-1133">Transmembrane helix</keyword>
<dbReference type="FunFam" id="1.20.120.1770:FF:000001">
    <property type="entry name" value="Cytochrome b reductase 1"/>
    <property type="match status" value="1"/>
</dbReference>
<dbReference type="GO" id="GO:0016491">
    <property type="term" value="F:oxidoreductase activity"/>
    <property type="evidence" value="ECO:0007669"/>
    <property type="project" value="InterPro"/>
</dbReference>
<comment type="subcellular location">
    <subcellularLocation>
        <location evidence="2">Membrane</location>
        <topology evidence="2">Multi-pass membrane protein</topology>
    </subcellularLocation>
</comment>
<dbReference type="CDD" id="cd08766">
    <property type="entry name" value="Cyt_b561_ACYB-1_like"/>
    <property type="match status" value="1"/>
</dbReference>
<dbReference type="GO" id="GO:0046872">
    <property type="term" value="F:metal ion binding"/>
    <property type="evidence" value="ECO:0007669"/>
    <property type="project" value="UniProtKB-KW"/>
</dbReference>
<keyword evidence="3" id="KW-0813">Transport</keyword>
<feature type="domain" description="Cytochrome b561" evidence="12">
    <location>
        <begin position="16"/>
        <end position="219"/>
    </location>
</feature>
<dbReference type="PROSITE" id="PS50939">
    <property type="entry name" value="CYTOCHROME_B561"/>
    <property type="match status" value="1"/>
</dbReference>
<keyword evidence="7" id="KW-0249">Electron transport</keyword>
<evidence type="ECO:0000313" key="13">
    <source>
        <dbReference type="EMBL" id="ABK25854.1"/>
    </source>
</evidence>
<keyword evidence="4" id="KW-0349">Heme</keyword>
<dbReference type="InterPro" id="IPR006593">
    <property type="entry name" value="Cyt_b561/ferric_Rdtase_TM"/>
</dbReference>
<organism evidence="13">
    <name type="scientific">Picea sitchensis</name>
    <name type="common">Sitka spruce</name>
    <name type="synonym">Pinus sitchensis</name>
    <dbReference type="NCBI Taxonomy" id="3332"/>
    <lineage>
        <taxon>Eukaryota</taxon>
        <taxon>Viridiplantae</taxon>
        <taxon>Streptophyta</taxon>
        <taxon>Embryophyta</taxon>
        <taxon>Tracheophyta</taxon>
        <taxon>Spermatophyta</taxon>
        <taxon>Pinopsida</taxon>
        <taxon>Pinidae</taxon>
        <taxon>Conifers I</taxon>
        <taxon>Pinales</taxon>
        <taxon>Pinaceae</taxon>
        <taxon>Picea</taxon>
    </lineage>
</organism>
<dbReference type="Pfam" id="PF03188">
    <property type="entry name" value="Cytochrom_B561"/>
    <property type="match status" value="1"/>
</dbReference>
<keyword evidence="5 11" id="KW-0812">Transmembrane</keyword>
<dbReference type="PANTHER" id="PTHR10106:SF22">
    <property type="entry name" value="TRANSMEMBRANE ASCORBATE FERRIREDUCTASE 1"/>
    <property type="match status" value="1"/>
</dbReference>
<feature type="transmembrane region" description="Helical" evidence="11">
    <location>
        <begin position="56"/>
        <end position="75"/>
    </location>
</feature>
<evidence type="ECO:0000256" key="11">
    <source>
        <dbReference type="SAM" id="Phobius"/>
    </source>
</evidence>
<evidence type="ECO:0000256" key="8">
    <source>
        <dbReference type="ARBA" id="ARBA00022989"/>
    </source>
</evidence>
<evidence type="ECO:0000259" key="12">
    <source>
        <dbReference type="PROSITE" id="PS50939"/>
    </source>
</evidence>
<reference evidence="13" key="1">
    <citation type="journal article" date="2008" name="BMC Genomics">
        <title>A conifer genomics resource of 200,000 spruce (Picea spp.) ESTs and 6,464 high-quality, sequence-finished full-length cDNAs for Sitka spruce (Picea sitchensis).</title>
        <authorList>
            <person name="Ralph S.G."/>
            <person name="Chun H.J."/>
            <person name="Kolosova N."/>
            <person name="Cooper D."/>
            <person name="Oddy C."/>
            <person name="Ritland C.E."/>
            <person name="Kirkpatrick R."/>
            <person name="Moore R."/>
            <person name="Barber S."/>
            <person name="Holt R.A."/>
            <person name="Jones S.J."/>
            <person name="Marra M.A."/>
            <person name="Douglas C.J."/>
            <person name="Ritland K."/>
            <person name="Bohlmann J."/>
        </authorList>
    </citation>
    <scope>NUCLEOTIDE SEQUENCE</scope>
    <source>
        <tissue evidence="13">Bark</tissue>
    </source>
</reference>
<dbReference type="Gene3D" id="1.20.120.1770">
    <property type="match status" value="1"/>
</dbReference>
<feature type="transmembrane region" description="Helical" evidence="11">
    <location>
        <begin position="158"/>
        <end position="179"/>
    </location>
</feature>
<keyword evidence="6" id="KW-0479">Metal-binding</keyword>
<evidence type="ECO:0000256" key="1">
    <source>
        <dbReference type="ARBA" id="ARBA00001970"/>
    </source>
</evidence>
<dbReference type="EMBL" id="EF086596">
    <property type="protein sequence ID" value="ABK25854.1"/>
    <property type="molecule type" value="mRNA"/>
</dbReference>
<feature type="transmembrane region" description="Helical" evidence="11">
    <location>
        <begin position="199"/>
        <end position="220"/>
    </location>
</feature>
<dbReference type="InterPro" id="IPR043205">
    <property type="entry name" value="CYB561/CYBRD1-like"/>
</dbReference>
<evidence type="ECO:0000256" key="4">
    <source>
        <dbReference type="ARBA" id="ARBA00022617"/>
    </source>
</evidence>
<evidence type="ECO:0000256" key="9">
    <source>
        <dbReference type="ARBA" id="ARBA00023004"/>
    </source>
</evidence>
<dbReference type="AlphaFoldDB" id="A9NYZ3"/>
<accession>A9NYZ3</accession>
<comment type="cofactor">
    <cofactor evidence="1">
        <name>heme b</name>
        <dbReference type="ChEBI" id="CHEBI:60344"/>
    </cofactor>
</comment>
<protein>
    <recommendedName>
        <fullName evidence="12">Cytochrome b561 domain-containing protein</fullName>
    </recommendedName>
</protein>
<sequence>MDSKRLGIVAKPVTWVVHMLGLVAILLVLVWCIYFRGGLAWEATNKSHIFNLHPVLMLIGFIFIASEAILAYKVLPGDRAYKKSVHLSLQLVALVLGIIGIYTAFKYHNESGIVNLYSWHSWLGLGTICLFAIQWLVGFFVFFYPGAADPIRAAIHPWHVFFGVLIYLFAIATAELGFLEKLTFLESSGLYKYGSEAMLVNFTALIVLIFGGVVILSAILPSELEPEGYHPVSIEP</sequence>
<name>A9NYZ3_PICSI</name>
<evidence type="ECO:0000256" key="5">
    <source>
        <dbReference type="ARBA" id="ARBA00022692"/>
    </source>
</evidence>
<evidence type="ECO:0000256" key="2">
    <source>
        <dbReference type="ARBA" id="ARBA00004141"/>
    </source>
</evidence>
<feature type="transmembrane region" description="Helical" evidence="11">
    <location>
        <begin position="12"/>
        <end position="36"/>
    </location>
</feature>
<dbReference type="PANTHER" id="PTHR10106">
    <property type="entry name" value="CYTOCHROME B561-RELATED"/>
    <property type="match status" value="1"/>
</dbReference>
<feature type="transmembrane region" description="Helical" evidence="11">
    <location>
        <begin position="87"/>
        <end position="105"/>
    </location>
</feature>